<reference evidence="2" key="1">
    <citation type="submission" date="2016-06" db="EMBL/GenBank/DDBJ databases">
        <title>Parallel loss of symbiosis genes in relatives of nitrogen-fixing non-legume Parasponia.</title>
        <authorList>
            <person name="Van Velzen R."/>
            <person name="Holmer R."/>
            <person name="Bu F."/>
            <person name="Rutten L."/>
            <person name="Van Zeijl A."/>
            <person name="Liu W."/>
            <person name="Santuari L."/>
            <person name="Cao Q."/>
            <person name="Sharma T."/>
            <person name="Shen D."/>
            <person name="Roswanjaya Y."/>
            <person name="Wardhani T."/>
            <person name="Kalhor M.S."/>
            <person name="Jansen J."/>
            <person name="Van den Hoogen J."/>
            <person name="Gungor B."/>
            <person name="Hartog M."/>
            <person name="Hontelez J."/>
            <person name="Verver J."/>
            <person name="Yang W.-C."/>
            <person name="Schijlen E."/>
            <person name="Repin R."/>
            <person name="Schilthuizen M."/>
            <person name="Schranz E."/>
            <person name="Heidstra R."/>
            <person name="Miyata K."/>
            <person name="Fedorova E."/>
            <person name="Kohlen W."/>
            <person name="Bisseling T."/>
            <person name="Smit S."/>
            <person name="Geurts R."/>
        </authorList>
    </citation>
    <scope>NUCLEOTIDE SEQUENCE [LARGE SCALE GENOMIC DNA]</scope>
    <source>
        <strain evidence="2">cv. RG33-2</strain>
    </source>
</reference>
<dbReference type="AlphaFoldDB" id="A0A2P5F3G4"/>
<evidence type="ECO:0000313" key="2">
    <source>
        <dbReference type="Proteomes" id="UP000237000"/>
    </source>
</evidence>
<dbReference type="InParanoid" id="A0A2P5F3G4"/>
<keyword evidence="2" id="KW-1185">Reference proteome</keyword>
<accession>A0A2P5F3G4</accession>
<comment type="caution">
    <text evidence="1">The sequence shown here is derived from an EMBL/GenBank/DDBJ whole genome shotgun (WGS) entry which is preliminary data.</text>
</comment>
<sequence length="71" mass="7941">CKHSVPLCLAGETHGCPSDNLALVIRQRLLPFFWLLSPGRCRRAVPLRFSRRDIGVSIRYSGIGNQEESCS</sequence>
<proteinExistence type="predicted"/>
<name>A0A2P5F3G4_TREOI</name>
<evidence type="ECO:0000313" key="1">
    <source>
        <dbReference type="EMBL" id="PON92336.1"/>
    </source>
</evidence>
<protein>
    <submittedName>
        <fullName evidence="1">Uncharacterized protein</fullName>
    </submittedName>
</protein>
<dbReference type="Proteomes" id="UP000237000">
    <property type="component" value="Unassembled WGS sequence"/>
</dbReference>
<gene>
    <name evidence="1" type="ORF">TorRG33x02_118410</name>
</gene>
<feature type="non-terminal residue" evidence="1">
    <location>
        <position position="71"/>
    </location>
</feature>
<dbReference type="EMBL" id="JXTC01000066">
    <property type="protein sequence ID" value="PON92336.1"/>
    <property type="molecule type" value="Genomic_DNA"/>
</dbReference>
<organism evidence="1 2">
    <name type="scientific">Trema orientale</name>
    <name type="common">Charcoal tree</name>
    <name type="synonym">Celtis orientalis</name>
    <dbReference type="NCBI Taxonomy" id="63057"/>
    <lineage>
        <taxon>Eukaryota</taxon>
        <taxon>Viridiplantae</taxon>
        <taxon>Streptophyta</taxon>
        <taxon>Embryophyta</taxon>
        <taxon>Tracheophyta</taxon>
        <taxon>Spermatophyta</taxon>
        <taxon>Magnoliopsida</taxon>
        <taxon>eudicotyledons</taxon>
        <taxon>Gunneridae</taxon>
        <taxon>Pentapetalae</taxon>
        <taxon>rosids</taxon>
        <taxon>fabids</taxon>
        <taxon>Rosales</taxon>
        <taxon>Cannabaceae</taxon>
        <taxon>Trema</taxon>
    </lineage>
</organism>
<feature type="non-terminal residue" evidence="1">
    <location>
        <position position="1"/>
    </location>
</feature>